<comment type="subcellular location">
    <subcellularLocation>
        <location evidence="1">Cytoplasm</location>
        <location evidence="1">Cytoskeleton</location>
    </subcellularLocation>
</comment>
<dbReference type="EMBL" id="JBGBPQ010000009">
    <property type="protein sequence ID" value="KAL1519831.1"/>
    <property type="molecule type" value="Genomic_DNA"/>
</dbReference>
<dbReference type="Proteomes" id="UP001515480">
    <property type="component" value="Unassembled WGS sequence"/>
</dbReference>
<keyword evidence="4" id="KW-0963">Cytoplasm</keyword>
<dbReference type="Pfam" id="PF12309">
    <property type="entry name" value="KBP_C"/>
    <property type="match status" value="1"/>
</dbReference>
<evidence type="ECO:0000256" key="6">
    <source>
        <dbReference type="SAM" id="MobiDB-lite"/>
    </source>
</evidence>
<proteinExistence type="inferred from homology"/>
<evidence type="ECO:0000313" key="7">
    <source>
        <dbReference type="EMBL" id="KAL1519831.1"/>
    </source>
</evidence>
<comment type="caution">
    <text evidence="7">The sequence shown here is derived from an EMBL/GenBank/DDBJ whole genome shotgun (WGS) entry which is preliminary data.</text>
</comment>
<dbReference type="InterPro" id="IPR011990">
    <property type="entry name" value="TPR-like_helical_dom_sf"/>
</dbReference>
<name>A0AB34JDP7_PRYPA</name>
<evidence type="ECO:0000256" key="2">
    <source>
        <dbReference type="ARBA" id="ARBA00010305"/>
    </source>
</evidence>
<keyword evidence="5" id="KW-0206">Cytoskeleton</keyword>
<accession>A0AB34JDP7</accession>
<sequence>MQPGFLGDRPARPISAAALEKLYEETLARAAALRLVVDPEEQPYRSRYEERELLLHLSRQAAANGEAPAVPRAPTPPEAPADGAAGAAARAATIGGLANLLLGKNYMETEEPSASQARLEAAAEALRAEEREAVAYVETLNQLGVLWATRGDHDKAFGYLDEARQVYVRLSSLPPDAPVVPREIARLEDQHTLTCYYLAQAYGNKGNRSESAHYIHKTMRRQLQRRFAGGEGEFAFDEREWSKNVGSLATFYCSVYRFDLAEHCLLAAEAVLTECFRRYVAERAKEPKEAPAPEDDSPAPTNRIWLEGTSEDAAHVEAAELAKAKAKEGQRQKNEAIAAAGGTVEPATTSLLTEMEQESVATMDIAFVDMWLSLLRYCSWGKVGAGDDNERREAINEGKALGDRSTLVFEGLTLGAHTPACLDPTIVKSFDDARAIYLKASGRAARAKKFYVMDGFVTSHFEVLNREVSLYQVLCAWETDLARRLAIQKRRLALLEPLDELNEKAYTQIVRQGLFDRGTINAEMLEIKHTMHVNDPPLKRNKKLAPLVEATVQAYTAFIQRFENKDGGGLPTRVETEAEGAFLTAHFHLARALSRLDEVESLRKSLHSYEYLHNYYRRNKVEGMESEEAVCKEMVELLPRRIAKLNAGITA</sequence>
<organism evidence="7 8">
    <name type="scientific">Prymnesium parvum</name>
    <name type="common">Toxic golden alga</name>
    <dbReference type="NCBI Taxonomy" id="97485"/>
    <lineage>
        <taxon>Eukaryota</taxon>
        <taxon>Haptista</taxon>
        <taxon>Haptophyta</taxon>
        <taxon>Prymnesiophyceae</taxon>
        <taxon>Prymnesiales</taxon>
        <taxon>Prymnesiaceae</taxon>
        <taxon>Prymnesium</taxon>
    </lineage>
</organism>
<dbReference type="AlphaFoldDB" id="A0AB34JDP7"/>
<evidence type="ECO:0000256" key="4">
    <source>
        <dbReference type="ARBA" id="ARBA00022490"/>
    </source>
</evidence>
<dbReference type="PANTHER" id="PTHR46321">
    <property type="entry name" value="KIF1-BINDING PROTEIN"/>
    <property type="match status" value="1"/>
</dbReference>
<evidence type="ECO:0000256" key="1">
    <source>
        <dbReference type="ARBA" id="ARBA00004245"/>
    </source>
</evidence>
<dbReference type="GO" id="GO:0005856">
    <property type="term" value="C:cytoskeleton"/>
    <property type="evidence" value="ECO:0007669"/>
    <property type="project" value="UniProtKB-SubCell"/>
</dbReference>
<dbReference type="PANTHER" id="PTHR46321:SF1">
    <property type="entry name" value="KIF-BINDING PROTEIN"/>
    <property type="match status" value="1"/>
</dbReference>
<dbReference type="InterPro" id="IPR022083">
    <property type="entry name" value="KBP"/>
</dbReference>
<feature type="region of interest" description="Disordered" evidence="6">
    <location>
        <begin position="64"/>
        <end position="86"/>
    </location>
</feature>
<dbReference type="SUPFAM" id="SSF48452">
    <property type="entry name" value="TPR-like"/>
    <property type="match status" value="1"/>
</dbReference>
<evidence type="ECO:0000313" key="8">
    <source>
        <dbReference type="Proteomes" id="UP001515480"/>
    </source>
</evidence>
<dbReference type="Gene3D" id="1.25.40.10">
    <property type="entry name" value="Tetratricopeptide repeat domain"/>
    <property type="match status" value="1"/>
</dbReference>
<evidence type="ECO:0000256" key="5">
    <source>
        <dbReference type="ARBA" id="ARBA00023212"/>
    </source>
</evidence>
<protein>
    <recommendedName>
        <fullName evidence="3">KIF-binding protein</fullName>
    </recommendedName>
</protein>
<feature type="region of interest" description="Disordered" evidence="6">
    <location>
        <begin position="284"/>
        <end position="303"/>
    </location>
</feature>
<gene>
    <name evidence="7" type="ORF">AB1Y20_023336</name>
</gene>
<keyword evidence="8" id="KW-1185">Reference proteome</keyword>
<reference evidence="7 8" key="1">
    <citation type="journal article" date="2024" name="Science">
        <title>Giant polyketide synthase enzymes in the biosynthesis of giant marine polyether toxins.</title>
        <authorList>
            <person name="Fallon T.R."/>
            <person name="Shende V.V."/>
            <person name="Wierzbicki I.H."/>
            <person name="Pendleton A.L."/>
            <person name="Watervoot N.F."/>
            <person name="Auber R.P."/>
            <person name="Gonzalez D.J."/>
            <person name="Wisecaver J.H."/>
            <person name="Moore B.S."/>
        </authorList>
    </citation>
    <scope>NUCLEOTIDE SEQUENCE [LARGE SCALE GENOMIC DNA]</scope>
    <source>
        <strain evidence="7 8">12B1</strain>
    </source>
</reference>
<evidence type="ECO:0000256" key="3">
    <source>
        <dbReference type="ARBA" id="ARBA00016840"/>
    </source>
</evidence>
<comment type="similarity">
    <text evidence="2">Belongs to the KIF-binding protein family.</text>
</comment>